<dbReference type="Gene3D" id="3.40.190.10">
    <property type="entry name" value="Periplasmic binding protein-like II"/>
    <property type="match status" value="1"/>
</dbReference>
<dbReference type="PIRSF" id="PIRSF002741">
    <property type="entry name" value="MppA"/>
    <property type="match status" value="1"/>
</dbReference>
<feature type="domain" description="Solute-binding protein family 5" evidence="6">
    <location>
        <begin position="74"/>
        <end position="460"/>
    </location>
</feature>
<keyword evidence="4 5" id="KW-0732">Signal</keyword>
<dbReference type="PROSITE" id="PS51257">
    <property type="entry name" value="PROKAR_LIPOPROTEIN"/>
    <property type="match status" value="1"/>
</dbReference>
<evidence type="ECO:0000313" key="7">
    <source>
        <dbReference type="EMBL" id="MFD1485083.1"/>
    </source>
</evidence>
<gene>
    <name evidence="7" type="ORF">ACFQ5J_07560</name>
</gene>
<accession>A0ABW4E7H8</accession>
<dbReference type="SUPFAM" id="SSF53850">
    <property type="entry name" value="Periplasmic binding protein-like II"/>
    <property type="match status" value="1"/>
</dbReference>
<feature type="chain" id="PRO_5046008126" evidence="5">
    <location>
        <begin position="26"/>
        <end position="540"/>
    </location>
</feature>
<dbReference type="Pfam" id="PF00496">
    <property type="entry name" value="SBP_bac_5"/>
    <property type="match status" value="1"/>
</dbReference>
<evidence type="ECO:0000256" key="2">
    <source>
        <dbReference type="ARBA" id="ARBA00005695"/>
    </source>
</evidence>
<evidence type="ECO:0000313" key="8">
    <source>
        <dbReference type="Proteomes" id="UP001597252"/>
    </source>
</evidence>
<dbReference type="PANTHER" id="PTHR30290">
    <property type="entry name" value="PERIPLASMIC BINDING COMPONENT OF ABC TRANSPORTER"/>
    <property type="match status" value="1"/>
</dbReference>
<dbReference type="Gene3D" id="3.90.76.10">
    <property type="entry name" value="Dipeptide-binding Protein, Domain 1"/>
    <property type="match status" value="1"/>
</dbReference>
<comment type="caution">
    <text evidence="7">The sequence shown here is derived from an EMBL/GenBank/DDBJ whole genome shotgun (WGS) entry which is preliminary data.</text>
</comment>
<protein>
    <submittedName>
        <fullName evidence="7">Peptide ABC transporter substrate-binding protein</fullName>
    </submittedName>
</protein>
<name>A0ABW4E7H8_9LACO</name>
<dbReference type="InterPro" id="IPR000914">
    <property type="entry name" value="SBP_5_dom"/>
</dbReference>
<evidence type="ECO:0000259" key="6">
    <source>
        <dbReference type="Pfam" id="PF00496"/>
    </source>
</evidence>
<dbReference type="PANTHER" id="PTHR30290:SF10">
    <property type="entry name" value="PERIPLASMIC OLIGOPEPTIDE-BINDING PROTEIN-RELATED"/>
    <property type="match status" value="1"/>
</dbReference>
<evidence type="ECO:0000256" key="1">
    <source>
        <dbReference type="ARBA" id="ARBA00004196"/>
    </source>
</evidence>
<evidence type="ECO:0000256" key="5">
    <source>
        <dbReference type="SAM" id="SignalP"/>
    </source>
</evidence>
<dbReference type="RefSeq" id="WP_125753250.1">
    <property type="nucleotide sequence ID" value="NZ_JBHTON010000020.1"/>
</dbReference>
<dbReference type="InterPro" id="IPR030678">
    <property type="entry name" value="Peptide/Ni-bd"/>
</dbReference>
<reference evidence="8" key="1">
    <citation type="journal article" date="2019" name="Int. J. Syst. Evol. Microbiol.">
        <title>The Global Catalogue of Microorganisms (GCM) 10K type strain sequencing project: providing services to taxonomists for standard genome sequencing and annotation.</title>
        <authorList>
            <consortium name="The Broad Institute Genomics Platform"/>
            <consortium name="The Broad Institute Genome Sequencing Center for Infectious Disease"/>
            <person name="Wu L."/>
            <person name="Ma J."/>
        </authorList>
    </citation>
    <scope>NUCLEOTIDE SEQUENCE [LARGE SCALE GENOMIC DNA]</scope>
    <source>
        <strain evidence="8">CCM 8903</strain>
    </source>
</reference>
<dbReference type="InterPro" id="IPR039424">
    <property type="entry name" value="SBP_5"/>
</dbReference>
<proteinExistence type="inferred from homology"/>
<keyword evidence="3" id="KW-0813">Transport</keyword>
<dbReference type="EMBL" id="JBHTON010000020">
    <property type="protein sequence ID" value="MFD1485083.1"/>
    <property type="molecule type" value="Genomic_DNA"/>
</dbReference>
<comment type="subcellular location">
    <subcellularLocation>
        <location evidence="1">Cell envelope</location>
    </subcellularLocation>
</comment>
<keyword evidence="8" id="KW-1185">Reference proteome</keyword>
<dbReference type="Gene3D" id="3.10.105.10">
    <property type="entry name" value="Dipeptide-binding Protein, Domain 3"/>
    <property type="match status" value="1"/>
</dbReference>
<dbReference type="Proteomes" id="UP001597252">
    <property type="component" value="Unassembled WGS sequence"/>
</dbReference>
<evidence type="ECO:0000256" key="3">
    <source>
        <dbReference type="ARBA" id="ARBA00022448"/>
    </source>
</evidence>
<sequence>MIKKGIGIIVLLVMGLAACSRQTHAPAAKSPTTWSRMVKEVIQTQDPARIVDAISGQTMVDTMEGLYRYQGNQLEPALASSVAKPSADGLSYTYHLRQSQWSNGEPVVASDFVYAWRRAVTPATQSENAYLFAGIKNANQIMAKQAAPQTLGVQALDAHTLKVTLAHAVPYFNTMMVNPVFYPLNQKAVERYGKQYGSQARYIVNNGPYTLKGWHGTNNSWYEVKNAHYWNAKAVKIHRINVQVVKDANAALSLFNTGKLDDAQLYGTTAQKERHNKHYQALKQGRTTFLDMNEQQVPAFKNVKLRQALSLAIDRQTFVGKVLGDGSLVAHTLTAEGLAQDPKSGKDFATQAAQPTLDQTTYDLTRAKRLWKEGLRAVGKTQLAVELMSDDTAQAKQSAEYLQAALERLPGFKVTIVSVPFKTRVARSLAGDTQLVISSWQADFPDPLTFLDLYTADNDYNFSRWQNSQYDRLIQQAKTTDAANVEQRYQDLLQAQTLLTQQMAVVPLYQTVEAHLVASRMTKLTYSPANMYNFVGAELR</sequence>
<dbReference type="CDD" id="cd08504">
    <property type="entry name" value="PBP2_OppA"/>
    <property type="match status" value="1"/>
</dbReference>
<organism evidence="7 8">
    <name type="scientific">Lacticaseibacillus baoqingensis</name>
    <dbReference type="NCBI Taxonomy" id="2486013"/>
    <lineage>
        <taxon>Bacteria</taxon>
        <taxon>Bacillati</taxon>
        <taxon>Bacillota</taxon>
        <taxon>Bacilli</taxon>
        <taxon>Lactobacillales</taxon>
        <taxon>Lactobacillaceae</taxon>
        <taxon>Lacticaseibacillus</taxon>
    </lineage>
</organism>
<comment type="similarity">
    <text evidence="2">Belongs to the bacterial solute-binding protein 5 family.</text>
</comment>
<evidence type="ECO:0000256" key="4">
    <source>
        <dbReference type="ARBA" id="ARBA00022729"/>
    </source>
</evidence>
<feature type="signal peptide" evidence="5">
    <location>
        <begin position="1"/>
        <end position="25"/>
    </location>
</feature>